<reference evidence="2" key="1">
    <citation type="journal article" date="2017" name="Cell">
        <title>Insights into land plant evolution garnered from the Marchantia polymorpha genome.</title>
        <authorList>
            <person name="Bowman J.L."/>
            <person name="Kohchi T."/>
            <person name="Yamato K.T."/>
            <person name="Jenkins J."/>
            <person name="Shu S."/>
            <person name="Ishizaki K."/>
            <person name="Yamaoka S."/>
            <person name="Nishihama R."/>
            <person name="Nakamura Y."/>
            <person name="Berger F."/>
            <person name="Adam C."/>
            <person name="Aki S.S."/>
            <person name="Althoff F."/>
            <person name="Araki T."/>
            <person name="Arteaga-Vazquez M.A."/>
            <person name="Balasubrmanian S."/>
            <person name="Barry K."/>
            <person name="Bauer D."/>
            <person name="Boehm C.R."/>
            <person name="Briginshaw L."/>
            <person name="Caballero-Perez J."/>
            <person name="Catarino B."/>
            <person name="Chen F."/>
            <person name="Chiyoda S."/>
            <person name="Chovatia M."/>
            <person name="Davies K.M."/>
            <person name="Delmans M."/>
            <person name="Demura T."/>
            <person name="Dierschke T."/>
            <person name="Dolan L."/>
            <person name="Dorantes-Acosta A.E."/>
            <person name="Eklund D.M."/>
            <person name="Florent S.N."/>
            <person name="Flores-Sandoval E."/>
            <person name="Fujiyama A."/>
            <person name="Fukuzawa H."/>
            <person name="Galik B."/>
            <person name="Grimanelli D."/>
            <person name="Grimwood J."/>
            <person name="Grossniklaus U."/>
            <person name="Hamada T."/>
            <person name="Haseloff J."/>
            <person name="Hetherington A.J."/>
            <person name="Higo A."/>
            <person name="Hirakawa Y."/>
            <person name="Hundley H.N."/>
            <person name="Ikeda Y."/>
            <person name="Inoue K."/>
            <person name="Inoue S.I."/>
            <person name="Ishida S."/>
            <person name="Jia Q."/>
            <person name="Kakita M."/>
            <person name="Kanazawa T."/>
            <person name="Kawai Y."/>
            <person name="Kawashima T."/>
            <person name="Kennedy M."/>
            <person name="Kinose K."/>
            <person name="Kinoshita T."/>
            <person name="Kohara Y."/>
            <person name="Koide E."/>
            <person name="Komatsu K."/>
            <person name="Kopischke S."/>
            <person name="Kubo M."/>
            <person name="Kyozuka J."/>
            <person name="Lagercrantz U."/>
            <person name="Lin S.S."/>
            <person name="Lindquist E."/>
            <person name="Lipzen A.M."/>
            <person name="Lu C.W."/>
            <person name="De Luna E."/>
            <person name="Martienssen R.A."/>
            <person name="Minamino N."/>
            <person name="Mizutani M."/>
            <person name="Mizutani M."/>
            <person name="Mochizuki N."/>
            <person name="Monte I."/>
            <person name="Mosher R."/>
            <person name="Nagasaki H."/>
            <person name="Nakagami H."/>
            <person name="Naramoto S."/>
            <person name="Nishitani K."/>
            <person name="Ohtani M."/>
            <person name="Okamoto T."/>
            <person name="Okumura M."/>
            <person name="Phillips J."/>
            <person name="Pollak B."/>
            <person name="Reinders A."/>
            <person name="Rovekamp M."/>
            <person name="Sano R."/>
            <person name="Sawa S."/>
            <person name="Schmid M.W."/>
            <person name="Shirakawa M."/>
            <person name="Solano R."/>
            <person name="Spunde A."/>
            <person name="Suetsugu N."/>
            <person name="Sugano S."/>
            <person name="Sugiyama A."/>
            <person name="Sun R."/>
            <person name="Suzuki Y."/>
            <person name="Takenaka M."/>
            <person name="Takezawa D."/>
            <person name="Tomogane H."/>
            <person name="Tsuzuki M."/>
            <person name="Ueda T."/>
            <person name="Umeda M."/>
            <person name="Ward J.M."/>
            <person name="Watanabe Y."/>
            <person name="Yazaki K."/>
            <person name="Yokoyama R."/>
            <person name="Yoshitake Y."/>
            <person name="Yotsui I."/>
            <person name="Zachgo S."/>
            <person name="Schmutz J."/>
        </authorList>
    </citation>
    <scope>NUCLEOTIDE SEQUENCE [LARGE SCALE GENOMIC DNA]</scope>
    <source>
        <strain evidence="2">Tak-1</strain>
    </source>
</reference>
<accession>A0A2R6WCJ7</accession>
<sequence length="69" mass="7368">MMMSSGNGLHVLAAECAFPLGLNRCPESQWKQYSVAVPEWLSGMTRNHVGFARAGSNPAGHGTFSSDSQ</sequence>
<keyword evidence="2" id="KW-1185">Reference proteome</keyword>
<gene>
    <name evidence="1" type="ORF">MARPO_0109s0014</name>
</gene>
<protein>
    <submittedName>
        <fullName evidence="1">Uncharacterized protein</fullName>
    </submittedName>
</protein>
<dbReference type="EMBL" id="KZ772781">
    <property type="protein sequence ID" value="PTQ31581.1"/>
    <property type="molecule type" value="Genomic_DNA"/>
</dbReference>
<organism evidence="1 2">
    <name type="scientific">Marchantia polymorpha</name>
    <name type="common">Common liverwort</name>
    <name type="synonym">Marchantia aquatica</name>
    <dbReference type="NCBI Taxonomy" id="3197"/>
    <lineage>
        <taxon>Eukaryota</taxon>
        <taxon>Viridiplantae</taxon>
        <taxon>Streptophyta</taxon>
        <taxon>Embryophyta</taxon>
        <taxon>Marchantiophyta</taxon>
        <taxon>Marchantiopsida</taxon>
        <taxon>Marchantiidae</taxon>
        <taxon>Marchantiales</taxon>
        <taxon>Marchantiaceae</taxon>
        <taxon>Marchantia</taxon>
    </lineage>
</organism>
<proteinExistence type="predicted"/>
<dbReference type="Proteomes" id="UP000244005">
    <property type="component" value="Unassembled WGS sequence"/>
</dbReference>
<evidence type="ECO:0000313" key="1">
    <source>
        <dbReference type="EMBL" id="PTQ31581.1"/>
    </source>
</evidence>
<dbReference type="AlphaFoldDB" id="A0A2R6WCJ7"/>
<dbReference type="OrthoDB" id="1732350at2759"/>
<name>A0A2R6WCJ7_MARPO</name>
<evidence type="ECO:0000313" key="2">
    <source>
        <dbReference type="Proteomes" id="UP000244005"/>
    </source>
</evidence>